<evidence type="ECO:0000313" key="6">
    <source>
        <dbReference type="EMBL" id="TPU62157.1"/>
    </source>
</evidence>
<sequence>MKKLMLTLLVLFCGVAHAECKTGNVYSDIECFEKQLKTDKAKMNKIYNKLASNLDSEGKASLENSQKAWLDYRTKQCSGLMGYYGSQAMGAGSHLIILSCEADKTKERLNELKSLDL</sequence>
<dbReference type="InterPro" id="IPR009739">
    <property type="entry name" value="LprI-like_N"/>
</dbReference>
<feature type="signal peptide" evidence="1">
    <location>
        <begin position="1"/>
        <end position="18"/>
    </location>
</feature>
<evidence type="ECO:0000259" key="2">
    <source>
        <dbReference type="Pfam" id="PF07007"/>
    </source>
</evidence>
<dbReference type="EMBL" id="WWCH01000001">
    <property type="protein sequence ID" value="MYM77714.1"/>
    <property type="molecule type" value="Genomic_DNA"/>
</dbReference>
<dbReference type="Proteomes" id="UP000315888">
    <property type="component" value="Unassembled WGS sequence"/>
</dbReference>
<reference evidence="5" key="5">
    <citation type="submission" date="2019-12" db="EMBL/GenBank/DDBJ databases">
        <authorList>
            <person name="Nguyen S.-T."/>
        </authorList>
    </citation>
    <scope>NUCLEOTIDE SEQUENCE</scope>
    <source>
        <strain evidence="5">DMS06669</strain>
    </source>
</reference>
<dbReference type="EMBL" id="LN997846">
    <property type="protein sequence ID" value="CUW34630.1"/>
    <property type="molecule type" value="Genomic_DNA"/>
</dbReference>
<keyword evidence="1" id="KW-0732">Signal</keyword>
<accession>A0A0F4EJ65</accession>
<evidence type="ECO:0000313" key="4">
    <source>
        <dbReference type="EMBL" id="KZA19712.1"/>
    </source>
</evidence>
<reference evidence="5 10" key="3">
    <citation type="journal article" date="2017" name="Ann. Clin. Microbiol. Antimicrob.">
        <title>New eight genes identified at the clinical multidrug-resistant Acinetobacter baumannii DMS06669 strain in a Vietnam hospital.</title>
        <authorList>
            <person name="Si-Tuan N."/>
            <person name="Ngoc H.M."/>
            <person name="Hang P.T.T."/>
            <person name="Nguyen C."/>
            <person name="Van P.H."/>
            <person name="Huong N.T."/>
        </authorList>
    </citation>
    <scope>NUCLEOTIDE SEQUENCE [LARGE SCALE GENOMIC DNA]</scope>
    <source>
        <strain evidence="5 10">DMS06669</strain>
    </source>
</reference>
<dbReference type="Pfam" id="PF07007">
    <property type="entry name" value="LprI"/>
    <property type="match status" value="1"/>
</dbReference>
<dbReference type="PANTHER" id="PTHR39176">
    <property type="entry name" value="PERIPLASMIC PROTEIN-RELATED"/>
    <property type="match status" value="1"/>
</dbReference>
<dbReference type="EMBL" id="VHGY01000037">
    <property type="protein sequence ID" value="TPU62157.1"/>
    <property type="molecule type" value="Genomic_DNA"/>
</dbReference>
<organism evidence="5 10">
    <name type="scientific">Acinetobacter baumannii</name>
    <dbReference type="NCBI Taxonomy" id="470"/>
    <lineage>
        <taxon>Bacteria</taxon>
        <taxon>Pseudomonadati</taxon>
        <taxon>Pseudomonadota</taxon>
        <taxon>Gammaproteobacteria</taxon>
        <taxon>Moraxellales</taxon>
        <taxon>Moraxellaceae</taxon>
        <taxon>Acinetobacter</taxon>
        <taxon>Acinetobacter calcoaceticus/baumannii complex</taxon>
    </lineage>
</organism>
<reference evidence="6 9" key="4">
    <citation type="submission" date="2019-06" db="EMBL/GenBank/DDBJ databases">
        <title>A Diverse Panel of Clinical Acinetobacter baumannii for Research Use.</title>
        <authorList>
            <person name="Mcgann P."/>
            <person name="Snesrud E."/>
            <person name="Galac M.R."/>
        </authorList>
    </citation>
    <scope>NUCLEOTIDE SEQUENCE [LARGE SCALE GENOMIC DNA]</scope>
    <source>
        <strain evidence="6 9">MRSN14237</strain>
    </source>
</reference>
<reference evidence="3 7" key="1">
    <citation type="submission" date="2015-12" db="EMBL/GenBank/DDBJ databases">
        <authorList>
            <person name="Wibberg D."/>
        </authorList>
    </citation>
    <scope>NUCLEOTIDE SEQUENCE [LARGE SCALE GENOMIC DNA]</scope>
    <source>
        <strain evidence="3">R2091</strain>
    </source>
</reference>
<evidence type="ECO:0000313" key="8">
    <source>
        <dbReference type="Proteomes" id="UP000076296"/>
    </source>
</evidence>
<gene>
    <name evidence="3" type="ORF">ABR2091_1226</name>
    <name evidence="6" type="ORF">FJU42_14010</name>
    <name evidence="5" type="ORF">GSE42_07205</name>
    <name evidence="4" type="ORF">LV35_01520</name>
</gene>
<name>A0A0F4EJ65_ACIBA</name>
<evidence type="ECO:0000313" key="3">
    <source>
        <dbReference type="EMBL" id="CUW34630.1"/>
    </source>
</evidence>
<evidence type="ECO:0000313" key="7">
    <source>
        <dbReference type="Proteomes" id="UP000066661"/>
    </source>
</evidence>
<feature type="chain" id="PRO_5015038166" evidence="1">
    <location>
        <begin position="19"/>
        <end position="117"/>
    </location>
</feature>
<protein>
    <submittedName>
        <fullName evidence="5">DUF1311 domain-containing protein</fullName>
    </submittedName>
</protein>
<dbReference type="PANTHER" id="PTHR39176:SF1">
    <property type="entry name" value="PERIPLASMIC PROTEIN"/>
    <property type="match status" value="1"/>
</dbReference>
<proteinExistence type="predicted"/>
<reference evidence="4 8" key="2">
    <citation type="submission" date="2016-01" db="EMBL/GenBank/DDBJ databases">
        <title>Draft sequences of Acinetobacter baumannii isolates from wounded military personnel.</title>
        <authorList>
            <person name="Arivett B.A."/>
            <person name="Fiester S.E."/>
            <person name="Ream D.C."/>
            <person name="Actis L.A."/>
        </authorList>
    </citation>
    <scope>NUCLEOTIDE SEQUENCE [LARGE SCALE GENOMIC DNA]</scope>
    <source>
        <strain evidence="4 8">AB2828</strain>
    </source>
</reference>
<dbReference type="RefSeq" id="WP_000735767.1">
    <property type="nucleotide sequence ID" value="NZ_BHFY01000051.1"/>
</dbReference>
<dbReference type="Gene3D" id="1.20.1270.180">
    <property type="match status" value="1"/>
</dbReference>
<dbReference type="EMBL" id="LRDT01000015">
    <property type="protein sequence ID" value="KZA19712.1"/>
    <property type="molecule type" value="Genomic_DNA"/>
</dbReference>
<feature type="domain" description="Lysozyme inhibitor LprI-like N-terminal" evidence="2">
    <location>
        <begin position="29"/>
        <end position="112"/>
    </location>
</feature>
<dbReference type="Proteomes" id="UP000066661">
    <property type="component" value="Chromosome I"/>
</dbReference>
<evidence type="ECO:0000256" key="1">
    <source>
        <dbReference type="SAM" id="SignalP"/>
    </source>
</evidence>
<evidence type="ECO:0000313" key="9">
    <source>
        <dbReference type="Proteomes" id="UP000315888"/>
    </source>
</evidence>
<dbReference type="AlphaFoldDB" id="A0A0F4EJ65"/>
<dbReference type="Proteomes" id="UP000076296">
    <property type="component" value="Unassembled WGS sequence"/>
</dbReference>
<dbReference type="Proteomes" id="UP000480763">
    <property type="component" value="Unassembled WGS sequence"/>
</dbReference>
<evidence type="ECO:0000313" key="5">
    <source>
        <dbReference type="EMBL" id="MYM77714.1"/>
    </source>
</evidence>
<evidence type="ECO:0000313" key="10">
    <source>
        <dbReference type="Proteomes" id="UP000480763"/>
    </source>
</evidence>